<feature type="domain" description="N-acetyltransferase" evidence="1">
    <location>
        <begin position="4"/>
        <end position="166"/>
    </location>
</feature>
<accession>A0A166C2D7</accession>
<dbReference type="STRING" id="66851.MBORA_01370"/>
<dbReference type="InterPro" id="IPR016181">
    <property type="entry name" value="Acyl_CoA_acyltransferase"/>
</dbReference>
<evidence type="ECO:0000313" key="2">
    <source>
        <dbReference type="EMBL" id="KZX14059.1"/>
    </source>
</evidence>
<gene>
    <name evidence="2" type="ORF">MBORA_01370</name>
</gene>
<dbReference type="Pfam" id="PF00583">
    <property type="entry name" value="Acetyltransf_1"/>
    <property type="match status" value="1"/>
</dbReference>
<evidence type="ECO:0000313" key="3">
    <source>
        <dbReference type="Proteomes" id="UP000077428"/>
    </source>
</evidence>
<dbReference type="PATRIC" id="fig|66851.6.peg.178"/>
<keyword evidence="3" id="KW-1185">Reference proteome</keyword>
<name>A0A166C2D7_METOA</name>
<comment type="caution">
    <text evidence="2">The sequence shown here is derived from an EMBL/GenBank/DDBJ whole genome shotgun (WGS) entry which is preliminary data.</text>
</comment>
<dbReference type="Gene3D" id="3.40.630.30">
    <property type="match status" value="1"/>
</dbReference>
<dbReference type="SUPFAM" id="SSF55729">
    <property type="entry name" value="Acyl-CoA N-acyltransferases (Nat)"/>
    <property type="match status" value="1"/>
</dbReference>
<organism evidence="2 3">
    <name type="scientific">Methanobrevibacter oralis</name>
    <dbReference type="NCBI Taxonomy" id="66851"/>
    <lineage>
        <taxon>Archaea</taxon>
        <taxon>Methanobacteriati</taxon>
        <taxon>Methanobacteriota</taxon>
        <taxon>Methanomada group</taxon>
        <taxon>Methanobacteria</taxon>
        <taxon>Methanobacteriales</taxon>
        <taxon>Methanobacteriaceae</taxon>
        <taxon>Methanobrevibacter</taxon>
    </lineage>
</organism>
<evidence type="ECO:0000259" key="1">
    <source>
        <dbReference type="PROSITE" id="PS51186"/>
    </source>
</evidence>
<dbReference type="PROSITE" id="PS51186">
    <property type="entry name" value="GNAT"/>
    <property type="match status" value="1"/>
</dbReference>
<dbReference type="EMBL" id="LWMU01000033">
    <property type="protein sequence ID" value="KZX14059.1"/>
    <property type="molecule type" value="Genomic_DNA"/>
</dbReference>
<protein>
    <recommendedName>
        <fullName evidence="1">N-acetyltransferase domain-containing protein</fullName>
    </recommendedName>
</protein>
<dbReference type="InterPro" id="IPR000182">
    <property type="entry name" value="GNAT_dom"/>
</dbReference>
<dbReference type="AlphaFoldDB" id="A0A166C2D7"/>
<dbReference type="GO" id="GO:0016747">
    <property type="term" value="F:acyltransferase activity, transferring groups other than amino-acyl groups"/>
    <property type="evidence" value="ECO:0007669"/>
    <property type="project" value="InterPro"/>
</dbReference>
<proteinExistence type="predicted"/>
<dbReference type="Proteomes" id="UP000077428">
    <property type="component" value="Unassembled WGS sequence"/>
</dbReference>
<dbReference type="RefSeq" id="WP_232817545.1">
    <property type="nucleotide sequence ID" value="NZ_CAJVUI010000006.1"/>
</dbReference>
<reference evidence="3" key="1">
    <citation type="journal article" date="2016" name="Genome Announc.">
        <title>Draft Genome Sequences of Methanobrevibacter curvatus DSM11111, Methanobrevibacter cuticularis DSM11139, Methanobrevibacter filiformis DSM11501, and Methanobrevibacter oralis DSM7256.</title>
        <authorList>
            <person name="Poehlein A."/>
            <person name="Seedorf H."/>
        </authorList>
    </citation>
    <scope>NUCLEOTIDE SEQUENCE [LARGE SCALE GENOMIC DNA]</scope>
    <source>
        <strain evidence="3">DSM 7256 / JCM 30027 / ZR</strain>
    </source>
</reference>
<sequence length="175" mass="20970">MGMLKLKAIKLEEKKQFIQEIQEAFQKAYIKEYEDWEETILPVEDIEESFNTLGAEAYFAEIDGNRVGGTIIAIDKKTHFNQLHLLYVKTGSQNCGVGKRIWMAIEKLHPETETWETHTPYFDRRNIHFYVNRCGFKIVEFYNQKHKDPHQKRDRLEDMPLEKYCDFFRLEKVMK</sequence>